<dbReference type="AlphaFoldDB" id="A0A9P9WG79"/>
<dbReference type="EMBL" id="JAFIMR010000029">
    <property type="protein sequence ID" value="KAI1861622.1"/>
    <property type="molecule type" value="Genomic_DNA"/>
</dbReference>
<dbReference type="PANTHER" id="PTHR10544">
    <property type="entry name" value="60S RIBOSOMAL PROTEIN L28"/>
    <property type="match status" value="1"/>
</dbReference>
<accession>A0A9P9WG79</accession>
<dbReference type="Proteomes" id="UP000829685">
    <property type="component" value="Unassembled WGS sequence"/>
</dbReference>
<keyword evidence="3" id="KW-0687">Ribonucleoprotein</keyword>
<feature type="domain" description="Ribosomal eL28/Mak16" evidence="5">
    <location>
        <begin position="100"/>
        <end position="184"/>
    </location>
</feature>
<dbReference type="GO" id="GO:0006412">
    <property type="term" value="P:translation"/>
    <property type="evidence" value="ECO:0007669"/>
    <property type="project" value="InterPro"/>
</dbReference>
<dbReference type="Pfam" id="PF01778">
    <property type="entry name" value="Ribosomal_L28e"/>
    <property type="match status" value="2"/>
</dbReference>
<dbReference type="GO" id="GO:0005840">
    <property type="term" value="C:ribosome"/>
    <property type="evidence" value="ECO:0007669"/>
    <property type="project" value="UniProtKB-KW"/>
</dbReference>
<protein>
    <recommendedName>
        <fullName evidence="5">Ribosomal eL28/Mak16 domain-containing protein</fullName>
    </recommendedName>
</protein>
<evidence type="ECO:0000259" key="5">
    <source>
        <dbReference type="Pfam" id="PF01778"/>
    </source>
</evidence>
<evidence type="ECO:0000256" key="2">
    <source>
        <dbReference type="ARBA" id="ARBA00022980"/>
    </source>
</evidence>
<evidence type="ECO:0000256" key="1">
    <source>
        <dbReference type="ARBA" id="ARBA00007926"/>
    </source>
</evidence>
<keyword evidence="2" id="KW-0689">Ribosomal protein</keyword>
<keyword evidence="7" id="KW-1185">Reference proteome</keyword>
<dbReference type="GO" id="GO:0003735">
    <property type="term" value="F:structural constituent of ribosome"/>
    <property type="evidence" value="ECO:0007669"/>
    <property type="project" value="InterPro"/>
</dbReference>
<feature type="domain" description="Ribosomal eL28/Mak16" evidence="5">
    <location>
        <begin position="10"/>
        <end position="49"/>
    </location>
</feature>
<comment type="similarity">
    <text evidence="1">Belongs to the eukaryotic ribosomal protein eL28 family.</text>
</comment>
<evidence type="ECO:0000256" key="3">
    <source>
        <dbReference type="ARBA" id="ARBA00023274"/>
    </source>
</evidence>
<organism evidence="6 7">
    <name type="scientific">Neoarthrinium moseri</name>
    <dbReference type="NCBI Taxonomy" id="1658444"/>
    <lineage>
        <taxon>Eukaryota</taxon>
        <taxon>Fungi</taxon>
        <taxon>Dikarya</taxon>
        <taxon>Ascomycota</taxon>
        <taxon>Pezizomycotina</taxon>
        <taxon>Sordariomycetes</taxon>
        <taxon>Xylariomycetidae</taxon>
        <taxon>Amphisphaeriales</taxon>
        <taxon>Apiosporaceae</taxon>
        <taxon>Neoarthrinium</taxon>
    </lineage>
</organism>
<dbReference type="GO" id="GO:1990904">
    <property type="term" value="C:ribonucleoprotein complex"/>
    <property type="evidence" value="ECO:0007669"/>
    <property type="project" value="UniProtKB-KW"/>
</dbReference>
<evidence type="ECO:0000313" key="6">
    <source>
        <dbReference type="EMBL" id="KAI1861622.1"/>
    </source>
</evidence>
<dbReference type="InterPro" id="IPR029004">
    <property type="entry name" value="Ribosomal_eL28/Mak16"/>
</dbReference>
<name>A0A9P9WG79_9PEZI</name>
<evidence type="ECO:0000313" key="7">
    <source>
        <dbReference type="Proteomes" id="UP000829685"/>
    </source>
</evidence>
<sequence length="210" mass="23066">MASPQVSSDLIWEIVRSNNAFLVKSKTSGGIQFSRDPMNLKNKHSRKVSQPIPHQPSPEQRHGSKFKGVVQLTGVAYSTPVSSTRRYETQSYRTPLGITKRIYEYFFLEQAVGVIPNEKGGVKVVSKKPATQHKPATSTTETTFHGGKSARNSYKAVANQTAKNGYRADLREAAVQRVSAIRRSQLEVKPEPEKKLRGNAAKKAAAAASS</sequence>
<feature type="region of interest" description="Disordered" evidence="4">
    <location>
        <begin position="128"/>
        <end position="151"/>
    </location>
</feature>
<feature type="region of interest" description="Disordered" evidence="4">
    <location>
        <begin position="32"/>
        <end position="64"/>
    </location>
</feature>
<feature type="compositionally biased region" description="Low complexity" evidence="4">
    <location>
        <begin position="201"/>
        <end position="210"/>
    </location>
</feature>
<comment type="caution">
    <text evidence="6">The sequence shown here is derived from an EMBL/GenBank/DDBJ whole genome shotgun (WGS) entry which is preliminary data.</text>
</comment>
<dbReference type="InterPro" id="IPR002672">
    <property type="entry name" value="Ribosomal_eL28"/>
</dbReference>
<feature type="compositionally biased region" description="Basic and acidic residues" evidence="4">
    <location>
        <begin position="184"/>
        <end position="196"/>
    </location>
</feature>
<dbReference type="Gene3D" id="3.30.390.110">
    <property type="match status" value="2"/>
</dbReference>
<feature type="region of interest" description="Disordered" evidence="4">
    <location>
        <begin position="183"/>
        <end position="210"/>
    </location>
</feature>
<gene>
    <name evidence="6" type="ORF">JX265_009589</name>
</gene>
<proteinExistence type="inferred from homology"/>
<evidence type="ECO:0000256" key="4">
    <source>
        <dbReference type="SAM" id="MobiDB-lite"/>
    </source>
</evidence>
<reference evidence="6" key="1">
    <citation type="submission" date="2021-03" db="EMBL/GenBank/DDBJ databases">
        <title>Revisited historic fungal species revealed as producer of novel bioactive compounds through whole genome sequencing and comparative genomics.</title>
        <authorList>
            <person name="Vignolle G.A."/>
            <person name="Hochenegger N."/>
            <person name="Mach R.L."/>
            <person name="Mach-Aigner A.R."/>
            <person name="Javad Rahimi M."/>
            <person name="Salim K.A."/>
            <person name="Chan C.M."/>
            <person name="Lim L.B.L."/>
            <person name="Cai F."/>
            <person name="Druzhinina I.S."/>
            <person name="U'Ren J.M."/>
            <person name="Derntl C."/>
        </authorList>
    </citation>
    <scope>NUCLEOTIDE SEQUENCE</scope>
    <source>
        <strain evidence="6">TUCIM 5799</strain>
    </source>
</reference>
<feature type="compositionally biased region" description="Polar residues" evidence="4">
    <location>
        <begin position="134"/>
        <end position="143"/>
    </location>
</feature>